<accession>A0A1M5TTJ5</accession>
<dbReference type="EMBL" id="FQXS01000003">
    <property type="protein sequence ID" value="SHH54029.1"/>
    <property type="molecule type" value="Genomic_DNA"/>
</dbReference>
<feature type="binding site" evidence="10">
    <location>
        <position position="323"/>
    </location>
    <ligand>
        <name>[Ni-4Fe-4S] cluster</name>
        <dbReference type="ChEBI" id="CHEBI:47739"/>
    </ligand>
</feature>
<feature type="binding site" evidence="10">
    <location>
        <position position="64"/>
    </location>
    <ligand>
        <name>[4Fe-4S] cluster</name>
        <dbReference type="ChEBI" id="CHEBI:49883"/>
        <label>2</label>
    </ligand>
</feature>
<dbReference type="GO" id="GO:0042542">
    <property type="term" value="P:response to hydrogen peroxide"/>
    <property type="evidence" value="ECO:0007669"/>
    <property type="project" value="TreeGrafter"/>
</dbReference>
<dbReference type="NCBIfam" id="TIGR01702">
    <property type="entry name" value="CO_DH_cata"/>
    <property type="match status" value="1"/>
</dbReference>
<feature type="binding site" evidence="10">
    <location>
        <position position="504"/>
    </location>
    <ligand>
        <name>[Ni-4Fe-4S] cluster</name>
        <dbReference type="ChEBI" id="CHEBI:47739"/>
    </ligand>
</feature>
<evidence type="ECO:0000256" key="6">
    <source>
        <dbReference type="ARBA" id="ARBA00023004"/>
    </source>
</evidence>
<protein>
    <recommendedName>
        <fullName evidence="9">Carbon monoxide dehydrogenase</fullName>
        <ecNumber evidence="9">1.2.7.4</ecNumber>
    </recommendedName>
</protein>
<dbReference type="GO" id="GO:0050418">
    <property type="term" value="F:hydroxylamine reductase activity"/>
    <property type="evidence" value="ECO:0007669"/>
    <property type="project" value="TreeGrafter"/>
</dbReference>
<proteinExistence type="predicted"/>
<dbReference type="RefSeq" id="WP_208609719.1">
    <property type="nucleotide sequence ID" value="NZ_FQXS01000003.1"/>
</dbReference>
<dbReference type="InterPro" id="IPR011254">
    <property type="entry name" value="Prismane-like_sf"/>
</dbReference>
<dbReference type="STRING" id="1121409.SAMN02745124_00905"/>
<evidence type="ECO:0000256" key="3">
    <source>
        <dbReference type="ARBA" id="ARBA00022596"/>
    </source>
</evidence>
<dbReference type="Gene3D" id="1.20.1270.30">
    <property type="match status" value="1"/>
</dbReference>
<evidence type="ECO:0000256" key="9">
    <source>
        <dbReference type="PIRNR" id="PIRNR005023"/>
    </source>
</evidence>
<keyword evidence="4 9" id="KW-0479">Metal-binding</keyword>
<dbReference type="GO" id="GO:0016151">
    <property type="term" value="F:nickel cation binding"/>
    <property type="evidence" value="ECO:0007669"/>
    <property type="project" value="InterPro"/>
</dbReference>
<feature type="binding site" evidence="10">
    <location>
        <position position="361"/>
    </location>
    <ligand>
        <name>[Ni-4Fe-4S] cluster</name>
        <dbReference type="ChEBI" id="CHEBI:47739"/>
    </ligand>
</feature>
<evidence type="ECO:0000256" key="1">
    <source>
        <dbReference type="ARBA" id="ARBA00001966"/>
    </source>
</evidence>
<dbReference type="GO" id="GO:0004601">
    <property type="term" value="F:peroxidase activity"/>
    <property type="evidence" value="ECO:0007669"/>
    <property type="project" value="TreeGrafter"/>
</dbReference>
<feature type="binding site" evidence="10">
    <location>
        <position position="52"/>
    </location>
    <ligand>
        <name>[4Fe-4S] cluster</name>
        <dbReference type="ChEBI" id="CHEBI:49883"/>
        <label>1</label>
        <note>ligand shared between dimeric partners</note>
    </ligand>
</feature>
<dbReference type="Proteomes" id="UP000184139">
    <property type="component" value="Unassembled WGS sequence"/>
</dbReference>
<comment type="catalytic activity">
    <reaction evidence="8 9">
        <text>CO + 2 oxidized [2Fe-2S]-[ferredoxin] + H2O = 2 reduced [2Fe-2S]-[ferredoxin] + CO2 + 2 H(+)</text>
        <dbReference type="Rhea" id="RHEA:21040"/>
        <dbReference type="Rhea" id="RHEA-COMP:10000"/>
        <dbReference type="Rhea" id="RHEA-COMP:10001"/>
        <dbReference type="ChEBI" id="CHEBI:15377"/>
        <dbReference type="ChEBI" id="CHEBI:15378"/>
        <dbReference type="ChEBI" id="CHEBI:16526"/>
        <dbReference type="ChEBI" id="CHEBI:17245"/>
        <dbReference type="ChEBI" id="CHEBI:33737"/>
        <dbReference type="ChEBI" id="CHEBI:33738"/>
        <dbReference type="EC" id="1.2.7.4"/>
    </reaction>
</comment>
<dbReference type="InterPro" id="IPR016101">
    <property type="entry name" value="CO_DH_a-bundle"/>
</dbReference>
<keyword evidence="13" id="KW-1185">Reference proteome</keyword>
<keyword evidence="7 9" id="KW-0411">Iron-sulfur</keyword>
<keyword evidence="3 10" id="KW-0533">Nickel</keyword>
<evidence type="ECO:0000256" key="11">
    <source>
        <dbReference type="SAM" id="MobiDB-lite"/>
    </source>
</evidence>
<feature type="binding site" evidence="10">
    <location>
        <position position="88"/>
    </location>
    <ligand>
        <name>[4Fe-4S] cluster</name>
        <dbReference type="ChEBI" id="CHEBI:49883"/>
        <label>2</label>
    </ligand>
</feature>
<reference evidence="12 13" key="1">
    <citation type="submission" date="2016-11" db="EMBL/GenBank/DDBJ databases">
        <authorList>
            <person name="Jaros S."/>
            <person name="Januszkiewicz K."/>
            <person name="Wedrychowicz H."/>
        </authorList>
    </citation>
    <scope>NUCLEOTIDE SEQUENCE [LARGE SCALE GENOMIC DNA]</scope>
    <source>
        <strain evidence="12 13">DSM 9705</strain>
    </source>
</reference>
<dbReference type="PANTHER" id="PTHR30109:SF4">
    <property type="entry name" value="CARBON MONOXIDE DEHYDROGENASE"/>
    <property type="match status" value="1"/>
</dbReference>
<comment type="cofactor">
    <cofactor evidence="1">
        <name>[4Fe-4S] cluster</name>
        <dbReference type="ChEBI" id="CHEBI:49883"/>
    </cofactor>
</comment>
<feature type="binding site" evidence="10">
    <location>
        <position position="69"/>
    </location>
    <ligand>
        <name>[4Fe-4S] cluster</name>
        <dbReference type="ChEBI" id="CHEBI:49883"/>
        <label>2</label>
    </ligand>
</feature>
<dbReference type="GO" id="GO:0043885">
    <property type="term" value="F:anaerobic carbon-monoxide dehydrogenase activity"/>
    <property type="evidence" value="ECO:0007669"/>
    <property type="project" value="UniProtKB-UniRule"/>
</dbReference>
<dbReference type="Pfam" id="PF03063">
    <property type="entry name" value="Prismane"/>
    <property type="match status" value="1"/>
</dbReference>
<evidence type="ECO:0000256" key="8">
    <source>
        <dbReference type="ARBA" id="ARBA00048733"/>
    </source>
</evidence>
<organism evidence="12 13">
    <name type="scientific">Desulfofustis glycolicus DSM 9705</name>
    <dbReference type="NCBI Taxonomy" id="1121409"/>
    <lineage>
        <taxon>Bacteria</taxon>
        <taxon>Pseudomonadati</taxon>
        <taxon>Thermodesulfobacteriota</taxon>
        <taxon>Desulfobulbia</taxon>
        <taxon>Desulfobulbales</taxon>
        <taxon>Desulfocapsaceae</taxon>
        <taxon>Desulfofustis</taxon>
    </lineage>
</organism>
<dbReference type="GO" id="GO:0051539">
    <property type="term" value="F:4 iron, 4 sulfur cluster binding"/>
    <property type="evidence" value="ECO:0007669"/>
    <property type="project" value="UniProtKB-UniRule"/>
</dbReference>
<sequence length="676" mass="73648">MAELQAKTAAKEPKLVDPRDASIDPATQEMIQRAQRLQVETVFDRAMTMKPCAIGMQGICCKNCAMGPCRLPLPKGGITGEDTRKGLCGATANTICARNFIRMIAGGAAAHSDHGRSVAEVFRSVARKESHDYSIKDPIKLVDIAPYFDVATTVEVDGKTVDRDIDEIALEVAEAAYAEWGKPEGSIKYVKRAPKPLQEKWAQEGVVPRNVDREIVEIMHRTHMGVDQDYKNLMKQGTRAALADGWGGSMIATDLQDVLFGTPSPLQSEANLGVMKEDHVNIIVHGHEPVLSEMVVAACQSQEMIAYAQEKGAKGIQLSGICCTANEVLQRHGVPPAGTFLQQELAIITGACDAMVVDIQCIFQNLANVAKCFHTKLITTHPIARMEQENVIHIEFDEHHAMEDAKRIVKMAIDNFPNRSADVMIPRHKTAQIAGFGVESIRYHLGGTFRGDYYTLNDNIINGRIRGIAGVVGCNNARTKHNEEHITIIKELIKNDVIVLTTGCSAIAAGMHGLMTPGAAAVHCGPGLAEVCETVGIPPVLHLGSCVDNSRILLAATEVVRAGGLGNDISDLPAAGSAPEWMSEKAISIGHYFVASGVYTVFGYSLPLEGAPVFKDYLYKDMERMYGGMWDCEPDPVKHAHKMIAHIDKKRKELGIDKARERVLMDMADRQALGME</sequence>
<keyword evidence="5 9" id="KW-0560">Oxidoreductase</keyword>
<feature type="binding site" evidence="10">
    <location>
        <position position="287"/>
    </location>
    <ligand>
        <name>[Ni-4Fe-4S] cluster</name>
        <dbReference type="ChEBI" id="CHEBI:47739"/>
    </ligand>
</feature>
<evidence type="ECO:0000256" key="10">
    <source>
        <dbReference type="PIRSR" id="PIRSR005023-1"/>
    </source>
</evidence>
<evidence type="ECO:0000256" key="5">
    <source>
        <dbReference type="ARBA" id="ARBA00023002"/>
    </source>
</evidence>
<feature type="binding site" evidence="10">
    <location>
        <position position="474"/>
    </location>
    <ligand>
        <name>[Ni-4Fe-4S] cluster</name>
        <dbReference type="ChEBI" id="CHEBI:47739"/>
    </ligand>
</feature>
<evidence type="ECO:0000256" key="4">
    <source>
        <dbReference type="ARBA" id="ARBA00022723"/>
    </source>
</evidence>
<dbReference type="PANTHER" id="PTHR30109">
    <property type="entry name" value="HYDROXYLAMINE REDUCTASE"/>
    <property type="match status" value="1"/>
</dbReference>
<keyword evidence="6 9" id="KW-0408">Iron</keyword>
<evidence type="ECO:0000313" key="12">
    <source>
        <dbReference type="EMBL" id="SHH54029.1"/>
    </source>
</evidence>
<feature type="binding site" evidence="10">
    <location>
        <position position="60"/>
    </location>
    <ligand>
        <name>[4Fe-4S] cluster</name>
        <dbReference type="ChEBI" id="CHEBI:49883"/>
        <label>1</label>
        <note>ligand shared between dimeric partners</note>
    </ligand>
</feature>
<keyword evidence="2 9" id="KW-0004">4Fe-4S</keyword>
<dbReference type="GO" id="GO:0006091">
    <property type="term" value="P:generation of precursor metabolites and energy"/>
    <property type="evidence" value="ECO:0007669"/>
    <property type="project" value="InterPro"/>
</dbReference>
<dbReference type="Gene3D" id="3.40.50.2030">
    <property type="match status" value="2"/>
</dbReference>
<dbReference type="InterPro" id="IPR004137">
    <property type="entry name" value="HCP/CODH"/>
</dbReference>
<dbReference type="AlphaFoldDB" id="A0A1M5TTJ5"/>
<evidence type="ECO:0000256" key="7">
    <source>
        <dbReference type="ARBA" id="ARBA00023014"/>
    </source>
</evidence>
<dbReference type="InterPro" id="IPR016099">
    <property type="entry name" value="Prismane-like_a/b-sand"/>
</dbReference>
<name>A0A1M5TTJ5_9BACT</name>
<evidence type="ECO:0000256" key="2">
    <source>
        <dbReference type="ARBA" id="ARBA00022485"/>
    </source>
</evidence>
<dbReference type="InterPro" id="IPR010047">
    <property type="entry name" value="CODH"/>
</dbReference>
<dbReference type="EC" id="1.2.7.4" evidence="9"/>
<feature type="compositionally biased region" description="Basic and acidic residues" evidence="11">
    <location>
        <begin position="9"/>
        <end position="20"/>
    </location>
</feature>
<feature type="binding site" evidence="10">
    <location>
        <position position="61"/>
    </location>
    <ligand>
        <name>[4Fe-4S] cluster</name>
        <dbReference type="ChEBI" id="CHEBI:49883"/>
        <label>2</label>
    </ligand>
</feature>
<dbReference type="SUPFAM" id="SSF56821">
    <property type="entry name" value="Prismane protein-like"/>
    <property type="match status" value="1"/>
</dbReference>
<gene>
    <name evidence="12" type="ORF">SAMN02745124_00905</name>
</gene>
<feature type="region of interest" description="Disordered" evidence="11">
    <location>
        <begin position="1"/>
        <end position="20"/>
    </location>
</feature>
<dbReference type="PIRSF" id="PIRSF005023">
    <property type="entry name" value="CODH"/>
    <property type="match status" value="1"/>
</dbReference>
<evidence type="ECO:0000313" key="13">
    <source>
        <dbReference type="Proteomes" id="UP000184139"/>
    </source>
</evidence>
<feature type="binding site" evidence="10">
    <location>
        <position position="546"/>
    </location>
    <ligand>
        <name>[Ni-4Fe-4S] cluster</name>
        <dbReference type="ChEBI" id="CHEBI:47739"/>
    </ligand>
</feature>